<dbReference type="PANTHER" id="PTHR42909">
    <property type="entry name" value="ZGC:136858"/>
    <property type="match status" value="1"/>
</dbReference>
<comment type="similarity">
    <text evidence="6">Belongs to the pseudouridine-5'-phosphate glycosidase family.</text>
</comment>
<feature type="active site" description="Proton donor" evidence="6">
    <location>
        <position position="25"/>
    </location>
</feature>
<evidence type="ECO:0000256" key="6">
    <source>
        <dbReference type="HAMAP-Rule" id="MF_01876"/>
    </source>
</evidence>
<dbReference type="GO" id="GO:0046113">
    <property type="term" value="P:nucleobase catabolic process"/>
    <property type="evidence" value="ECO:0007669"/>
    <property type="project" value="UniProtKB-UniRule"/>
</dbReference>
<keyword evidence="5 6" id="KW-0326">Glycosidase</keyword>
<proteinExistence type="inferred from homology"/>
<dbReference type="Gene3D" id="3.40.1790.10">
    <property type="entry name" value="Indigoidine synthase domain"/>
    <property type="match status" value="1"/>
</dbReference>
<name>A0A538UC18_UNCEI</name>
<feature type="binding site" evidence="6">
    <location>
        <position position="138"/>
    </location>
    <ligand>
        <name>Mn(2+)</name>
        <dbReference type="ChEBI" id="CHEBI:29035"/>
    </ligand>
</feature>
<keyword evidence="4 6" id="KW-0456">Lyase</keyword>
<dbReference type="AlphaFoldDB" id="A0A538UC18"/>
<keyword evidence="2 6" id="KW-0378">Hydrolase</keyword>
<feature type="binding site" evidence="6">
    <location>
        <position position="106"/>
    </location>
    <ligand>
        <name>substrate</name>
    </ligand>
</feature>
<feature type="binding site" evidence="6">
    <location>
        <begin position="140"/>
        <end position="142"/>
    </location>
    <ligand>
        <name>substrate</name>
    </ligand>
</feature>
<gene>
    <name evidence="6" type="primary">psuG</name>
    <name evidence="7" type="ORF">E6K81_04780</name>
</gene>
<dbReference type="Proteomes" id="UP000319771">
    <property type="component" value="Unassembled WGS sequence"/>
</dbReference>
<dbReference type="SUPFAM" id="SSF110581">
    <property type="entry name" value="Indigoidine synthase A-like"/>
    <property type="match status" value="1"/>
</dbReference>
<dbReference type="GO" id="GO:0016798">
    <property type="term" value="F:hydrolase activity, acting on glycosyl bonds"/>
    <property type="evidence" value="ECO:0007669"/>
    <property type="project" value="UniProtKB-KW"/>
</dbReference>
<evidence type="ECO:0000256" key="4">
    <source>
        <dbReference type="ARBA" id="ARBA00023239"/>
    </source>
</evidence>
<protein>
    <recommendedName>
        <fullName evidence="6">Pseudouridine-5'-phosphate glycosidase</fullName>
        <shortName evidence="6">PsiMP glycosidase</shortName>
        <ecNumber evidence="6">4.2.1.70</ecNumber>
    </recommendedName>
</protein>
<comment type="function">
    <text evidence="6">Catalyzes the reversible cleavage of pseudouridine 5'-phosphate (PsiMP) to ribose 5-phosphate and uracil. Functions biologically in the cleavage direction, as part of a pseudouridine degradation pathway.</text>
</comment>
<evidence type="ECO:0000256" key="2">
    <source>
        <dbReference type="ARBA" id="ARBA00022801"/>
    </source>
</evidence>
<keyword evidence="1 6" id="KW-0479">Metal-binding</keyword>
<dbReference type="EMBL" id="VBPB01000069">
    <property type="protein sequence ID" value="TMQ73434.1"/>
    <property type="molecule type" value="Genomic_DNA"/>
</dbReference>
<dbReference type="InterPro" id="IPR007342">
    <property type="entry name" value="PsuG"/>
</dbReference>
<feature type="active site" description="Nucleophile" evidence="6">
    <location>
        <position position="159"/>
    </location>
</feature>
<dbReference type="GO" id="GO:0046872">
    <property type="term" value="F:metal ion binding"/>
    <property type="evidence" value="ECO:0007669"/>
    <property type="project" value="UniProtKB-KW"/>
</dbReference>
<comment type="caution">
    <text evidence="7">The sequence shown here is derived from an EMBL/GenBank/DDBJ whole genome shotgun (WGS) entry which is preliminary data.</text>
</comment>
<dbReference type="EC" id="4.2.1.70" evidence="6"/>
<feature type="binding site" evidence="6">
    <location>
        <position position="86"/>
    </location>
    <ligand>
        <name>substrate</name>
    </ligand>
</feature>
<organism evidence="7 8">
    <name type="scientific">Eiseniibacteriota bacterium</name>
    <dbReference type="NCBI Taxonomy" id="2212470"/>
    <lineage>
        <taxon>Bacteria</taxon>
        <taxon>Candidatus Eiseniibacteriota</taxon>
    </lineage>
</organism>
<dbReference type="InterPro" id="IPR022830">
    <property type="entry name" value="Indigdn_synthA-like"/>
</dbReference>
<evidence type="ECO:0000256" key="5">
    <source>
        <dbReference type="ARBA" id="ARBA00023295"/>
    </source>
</evidence>
<reference evidence="7 8" key="1">
    <citation type="journal article" date="2019" name="Nat. Microbiol.">
        <title>Mediterranean grassland soil C-N compound turnover is dependent on rainfall and depth, and is mediated by genomically divergent microorganisms.</title>
        <authorList>
            <person name="Diamond S."/>
            <person name="Andeer P.F."/>
            <person name="Li Z."/>
            <person name="Crits-Christoph A."/>
            <person name="Burstein D."/>
            <person name="Anantharaman K."/>
            <person name="Lane K.R."/>
            <person name="Thomas B.C."/>
            <person name="Pan C."/>
            <person name="Northen T.R."/>
            <person name="Banfield J.F."/>
        </authorList>
    </citation>
    <scope>NUCLEOTIDE SEQUENCE [LARGE SCALE GENOMIC DNA]</scope>
    <source>
        <strain evidence="7">WS_11</strain>
    </source>
</reference>
<comment type="cofactor">
    <cofactor evidence="6">
        <name>Mn(2+)</name>
        <dbReference type="ChEBI" id="CHEBI:29035"/>
    </cofactor>
    <text evidence="6">Binds 1 Mn(2+) ion per subunit.</text>
</comment>
<evidence type="ECO:0000256" key="3">
    <source>
        <dbReference type="ARBA" id="ARBA00023211"/>
    </source>
</evidence>
<evidence type="ECO:0000313" key="7">
    <source>
        <dbReference type="EMBL" id="TMQ73434.1"/>
    </source>
</evidence>
<comment type="catalytic activity">
    <reaction evidence="6">
        <text>D-ribose 5-phosphate + uracil = psi-UMP + H2O</text>
        <dbReference type="Rhea" id="RHEA:18337"/>
        <dbReference type="ChEBI" id="CHEBI:15377"/>
        <dbReference type="ChEBI" id="CHEBI:17568"/>
        <dbReference type="ChEBI" id="CHEBI:58380"/>
        <dbReference type="ChEBI" id="CHEBI:78346"/>
        <dbReference type="EC" id="4.2.1.70"/>
    </reaction>
</comment>
<sequence length="310" mass="31856">MTSLFDLSPFVSAAMKDGRPVVALETTLVTHGLPHPDGVRAAAELEAEVVAAGAVPATIGVLDGRVRVGLSAAELQRLATEPGTAKLNLSNLAAQVASGRPGSTTVAATLAVAGAIGLRVFATGGIGGVHRGAAESGDVSADLQALRDFEVAVVCAGAKAMLDLPRTVEMLETLGVPVFGVGTDEFPAFYRRTSGLKVDQRFDDIASLARAVETHWRLGLATGVVVANPIPAAEEMPLEVYEGAMSQALAEAATRGVRGRAVTPFLLERLRAASEGRSVFSNLALLRHNARVAAALAGAMARRPGPAARA</sequence>
<comment type="subunit">
    <text evidence="6">Homotrimer.</text>
</comment>
<dbReference type="PANTHER" id="PTHR42909:SF1">
    <property type="entry name" value="CARBOHYDRATE KINASE PFKB DOMAIN-CONTAINING PROTEIN"/>
    <property type="match status" value="1"/>
</dbReference>
<evidence type="ECO:0000313" key="8">
    <source>
        <dbReference type="Proteomes" id="UP000319771"/>
    </source>
</evidence>
<accession>A0A538UC18</accession>
<dbReference type="HAMAP" id="MF_01876">
    <property type="entry name" value="PsiMP_glycosidase"/>
    <property type="match status" value="1"/>
</dbReference>
<dbReference type="GO" id="GO:0004730">
    <property type="term" value="F:pseudouridylate synthase activity"/>
    <property type="evidence" value="ECO:0007669"/>
    <property type="project" value="UniProtKB-UniRule"/>
</dbReference>
<keyword evidence="3 6" id="KW-0464">Manganese</keyword>
<dbReference type="GO" id="GO:0005737">
    <property type="term" value="C:cytoplasm"/>
    <property type="evidence" value="ECO:0007669"/>
    <property type="project" value="TreeGrafter"/>
</dbReference>
<dbReference type="Pfam" id="PF04227">
    <property type="entry name" value="Indigoidine_A"/>
    <property type="match status" value="1"/>
</dbReference>
<evidence type="ECO:0000256" key="1">
    <source>
        <dbReference type="ARBA" id="ARBA00022723"/>
    </source>
</evidence>